<dbReference type="RefSeq" id="WP_091695214.1">
    <property type="nucleotide sequence ID" value="NZ_FPCG01000002.1"/>
</dbReference>
<dbReference type="AlphaFoldDB" id="A0A1I7MG57"/>
<evidence type="ECO:0000313" key="3">
    <source>
        <dbReference type="Proteomes" id="UP000198881"/>
    </source>
</evidence>
<dbReference type="SUPFAM" id="SSF53187">
    <property type="entry name" value="Zn-dependent exopeptidases"/>
    <property type="match status" value="1"/>
</dbReference>
<organism evidence="2 3">
    <name type="scientific">Micrococcus terreus</name>
    <dbReference type="NCBI Taxonomy" id="574650"/>
    <lineage>
        <taxon>Bacteria</taxon>
        <taxon>Bacillati</taxon>
        <taxon>Actinomycetota</taxon>
        <taxon>Actinomycetes</taxon>
        <taxon>Micrococcales</taxon>
        <taxon>Micrococcaceae</taxon>
        <taxon>Micrococcus</taxon>
    </lineage>
</organism>
<proteinExistence type="predicted"/>
<dbReference type="Gene3D" id="3.40.630.40">
    <property type="entry name" value="Zn-dependent exopeptidases"/>
    <property type="match status" value="1"/>
</dbReference>
<evidence type="ECO:0000313" key="2">
    <source>
        <dbReference type="EMBL" id="SFV20917.1"/>
    </source>
</evidence>
<keyword evidence="2" id="KW-0378">Hydrolase</keyword>
<dbReference type="Pfam" id="PF05013">
    <property type="entry name" value="FGase"/>
    <property type="match status" value="1"/>
</dbReference>
<accession>A0A1I7MG57</accession>
<dbReference type="InterPro" id="IPR007709">
    <property type="entry name" value="N-FG_amidohydro"/>
</dbReference>
<sequence>MDTHTADQLSQHGRDREDGAAPFRAVGPWADSRADAASQVVFTAVHTGHDLRDEVRELMILDEDTRLREEDPFTDRLGAGVGSGLVMNRSRFEVDVNRPRATSVYQTPDECWGLDVWRDGRLPDDIAERSREVHDAWFAELGRRLDVLAARGPFVVFDIHSYNHYRDGQDQPPAPQDGNPDINVGTGSLDREPWIPVVDAFMEAMGSPTVASTGRSLDVRENVRFWGQNQARWIHRRYPDTACVLALEFKKTWMDEWTGQPDQEHMEQLAQILASTVPAVTEALKQVKVPTP</sequence>
<dbReference type="GO" id="GO:0016787">
    <property type="term" value="F:hydrolase activity"/>
    <property type="evidence" value="ECO:0007669"/>
    <property type="project" value="UniProtKB-KW"/>
</dbReference>
<gene>
    <name evidence="2" type="ORF">SAMN04487966_10285</name>
</gene>
<dbReference type="OrthoDB" id="9785840at2"/>
<keyword evidence="3" id="KW-1185">Reference proteome</keyword>
<protein>
    <submittedName>
        <fullName evidence="2">N-formylglutamate amidohydrolase</fullName>
    </submittedName>
</protein>
<feature type="region of interest" description="Disordered" evidence="1">
    <location>
        <begin position="1"/>
        <end position="23"/>
    </location>
</feature>
<feature type="compositionally biased region" description="Polar residues" evidence="1">
    <location>
        <begin position="1"/>
        <end position="11"/>
    </location>
</feature>
<dbReference type="Proteomes" id="UP000198881">
    <property type="component" value="Unassembled WGS sequence"/>
</dbReference>
<reference evidence="2 3" key="1">
    <citation type="submission" date="2016-10" db="EMBL/GenBank/DDBJ databases">
        <authorList>
            <person name="de Groot N.N."/>
        </authorList>
    </citation>
    <scope>NUCLEOTIDE SEQUENCE [LARGE SCALE GENOMIC DNA]</scope>
    <source>
        <strain evidence="2 3">CGMCC 1.7054</strain>
    </source>
</reference>
<dbReference type="STRING" id="574650.SAMN04487966_10285"/>
<evidence type="ECO:0000256" key="1">
    <source>
        <dbReference type="SAM" id="MobiDB-lite"/>
    </source>
</evidence>
<dbReference type="EMBL" id="FPCG01000002">
    <property type="protein sequence ID" value="SFV20917.1"/>
    <property type="molecule type" value="Genomic_DNA"/>
</dbReference>
<name>A0A1I7MG57_9MICC</name>